<name>K2JJM8_9RHOB</name>
<reference evidence="1 2" key="1">
    <citation type="submission" date="2012-09" db="EMBL/GenBank/DDBJ databases">
        <title>Celeribacter baekdonensis B30 Genome Sequencing.</title>
        <authorList>
            <person name="Wang W."/>
        </authorList>
    </citation>
    <scope>NUCLEOTIDE SEQUENCE [LARGE SCALE GENOMIC DNA]</scope>
    <source>
        <strain evidence="1 2">B30</strain>
    </source>
</reference>
<proteinExistence type="predicted"/>
<comment type="caution">
    <text evidence="1">The sequence shown here is derived from an EMBL/GenBank/DDBJ whole genome shotgun (WGS) entry which is preliminary data.</text>
</comment>
<organism evidence="1 2">
    <name type="scientific">Celeribacter baekdonensis B30</name>
    <dbReference type="NCBI Taxonomy" id="1208323"/>
    <lineage>
        <taxon>Bacteria</taxon>
        <taxon>Pseudomonadati</taxon>
        <taxon>Pseudomonadota</taxon>
        <taxon>Alphaproteobacteria</taxon>
        <taxon>Rhodobacterales</taxon>
        <taxon>Roseobacteraceae</taxon>
        <taxon>Celeribacter</taxon>
    </lineage>
</organism>
<dbReference type="AlphaFoldDB" id="K2JJM8"/>
<dbReference type="Proteomes" id="UP000006762">
    <property type="component" value="Unassembled WGS sequence"/>
</dbReference>
<protein>
    <submittedName>
        <fullName evidence="1">Uncharacterized protein</fullName>
    </submittedName>
</protein>
<keyword evidence="2" id="KW-1185">Reference proteome</keyword>
<evidence type="ECO:0000313" key="1">
    <source>
        <dbReference type="EMBL" id="EKE74627.1"/>
    </source>
</evidence>
<sequence length="89" mass="10272">MIIGYPEAESRLSDVALNWMVEDLIECVPSIQINENVLSRASDPLGLQDCEDAKRHCQKRQTYCRFSIDVEQHMVWHLDAMQAIVYCNS</sequence>
<evidence type="ECO:0000313" key="2">
    <source>
        <dbReference type="Proteomes" id="UP000006762"/>
    </source>
</evidence>
<gene>
    <name evidence="1" type="ORF">B30_02845</name>
</gene>
<dbReference type="PATRIC" id="fig|1208323.3.peg.584"/>
<accession>K2JJM8</accession>
<dbReference type="EMBL" id="AMRK01000001">
    <property type="protein sequence ID" value="EKE74627.1"/>
    <property type="molecule type" value="Genomic_DNA"/>
</dbReference>